<dbReference type="GO" id="GO:0005975">
    <property type="term" value="P:carbohydrate metabolic process"/>
    <property type="evidence" value="ECO:0007669"/>
    <property type="project" value="InterPro"/>
</dbReference>
<evidence type="ECO:0000259" key="14">
    <source>
        <dbReference type="Pfam" id="PF11975"/>
    </source>
</evidence>
<dbReference type="InterPro" id="IPR053715">
    <property type="entry name" value="GH4_Enzyme_sf"/>
</dbReference>
<comment type="cofactor">
    <cofactor evidence="13">
        <name>NAD(+)</name>
        <dbReference type="ChEBI" id="CHEBI:57540"/>
    </cofactor>
    <text evidence="13">Binds 1 NAD(+) per subunit.</text>
</comment>
<dbReference type="PANTHER" id="PTHR32092">
    <property type="entry name" value="6-PHOSPHO-BETA-GLUCOSIDASE-RELATED"/>
    <property type="match status" value="1"/>
</dbReference>
<accession>A0A1I0RHP1</accession>
<feature type="binding site" evidence="11">
    <location>
        <position position="208"/>
    </location>
    <ligand>
        <name>Mn(2+)</name>
        <dbReference type="ChEBI" id="CHEBI:29035"/>
    </ligand>
</feature>
<reference evidence="15 16" key="1">
    <citation type="submission" date="2016-10" db="EMBL/GenBank/DDBJ databases">
        <authorList>
            <person name="de Groot N.N."/>
        </authorList>
    </citation>
    <scope>NUCLEOTIDE SEQUENCE [LARGE SCALE GENOMIC DNA]</scope>
    <source>
        <strain evidence="15 16">DSM 9179</strain>
    </source>
</reference>
<keyword evidence="7 11" id="KW-0464">Manganese</keyword>
<dbReference type="STRING" id="99656.SAMN05421659_1161"/>
<dbReference type="GO" id="GO:0016616">
    <property type="term" value="F:oxidoreductase activity, acting on the CH-OH group of donors, NAD or NADP as acceptor"/>
    <property type="evidence" value="ECO:0007669"/>
    <property type="project" value="InterPro"/>
</dbReference>
<dbReference type="OrthoDB" id="9808275at2"/>
<dbReference type="AlphaFoldDB" id="A0A1I0RHP1"/>
<dbReference type="InterPro" id="IPR015955">
    <property type="entry name" value="Lactate_DH/Glyco_Ohase_4_C"/>
</dbReference>
<protein>
    <submittedName>
        <fullName evidence="15">Alpha-galactosidase</fullName>
    </submittedName>
</protein>
<evidence type="ECO:0000256" key="12">
    <source>
        <dbReference type="PIRSR" id="PIRSR601088-4"/>
    </source>
</evidence>
<keyword evidence="11" id="KW-0408">Iron</keyword>
<feature type="site" description="Increases basicity of active site Tyr" evidence="12">
    <location>
        <position position="112"/>
    </location>
</feature>
<dbReference type="InterPro" id="IPR036291">
    <property type="entry name" value="NAD(P)-bd_dom_sf"/>
</dbReference>
<keyword evidence="9 13" id="KW-0326">Glycosidase</keyword>
<evidence type="ECO:0000256" key="7">
    <source>
        <dbReference type="ARBA" id="ARBA00023211"/>
    </source>
</evidence>
<evidence type="ECO:0000256" key="3">
    <source>
        <dbReference type="ARBA" id="ARBA00011881"/>
    </source>
</evidence>
<evidence type="ECO:0000256" key="11">
    <source>
        <dbReference type="PIRSR" id="PIRSR601088-3"/>
    </source>
</evidence>
<evidence type="ECO:0000313" key="15">
    <source>
        <dbReference type="EMBL" id="SEW40357.1"/>
    </source>
</evidence>
<dbReference type="InterPro" id="IPR001088">
    <property type="entry name" value="Glyco_hydro_4"/>
</dbReference>
<evidence type="ECO:0000256" key="1">
    <source>
        <dbReference type="ARBA" id="ARBA00001936"/>
    </source>
</evidence>
<dbReference type="RefSeq" id="WP_092456311.1">
    <property type="nucleotide sequence ID" value="NZ_FOJI01000016.1"/>
</dbReference>
<dbReference type="EMBL" id="FOJI01000016">
    <property type="protein sequence ID" value="SEW40357.1"/>
    <property type="molecule type" value="Genomic_DNA"/>
</dbReference>
<evidence type="ECO:0000256" key="6">
    <source>
        <dbReference type="ARBA" id="ARBA00023027"/>
    </source>
</evidence>
<evidence type="ECO:0000256" key="10">
    <source>
        <dbReference type="PIRSR" id="PIRSR601088-2"/>
    </source>
</evidence>
<dbReference type="SUPFAM" id="SSF51735">
    <property type="entry name" value="NAD(P)-binding Rossmann-fold domains"/>
    <property type="match status" value="1"/>
</dbReference>
<evidence type="ECO:0000256" key="9">
    <source>
        <dbReference type="ARBA" id="ARBA00023295"/>
    </source>
</evidence>
<keyword evidence="8" id="KW-0119">Carbohydrate metabolism</keyword>
<dbReference type="Proteomes" id="UP000199701">
    <property type="component" value="Unassembled WGS sequence"/>
</dbReference>
<dbReference type="Gene3D" id="3.90.1820.10">
    <property type="entry name" value="AglA-like glucosidase"/>
    <property type="match status" value="1"/>
</dbReference>
<keyword evidence="16" id="KW-1185">Reference proteome</keyword>
<evidence type="ECO:0000256" key="13">
    <source>
        <dbReference type="RuleBase" id="RU361152"/>
    </source>
</evidence>
<keyword evidence="6 13" id="KW-0520">NAD</keyword>
<name>A0A1I0RHP1_9FIRM</name>
<evidence type="ECO:0000256" key="2">
    <source>
        <dbReference type="ARBA" id="ARBA00010141"/>
    </source>
</evidence>
<evidence type="ECO:0000313" key="16">
    <source>
        <dbReference type="Proteomes" id="UP000199701"/>
    </source>
</evidence>
<evidence type="ECO:0000256" key="8">
    <source>
        <dbReference type="ARBA" id="ARBA00023277"/>
    </source>
</evidence>
<dbReference type="InterPro" id="IPR022616">
    <property type="entry name" value="Glyco_hydro_4_C"/>
</dbReference>
<keyword evidence="11" id="KW-0533">Nickel</keyword>
<dbReference type="GO" id="GO:0046872">
    <property type="term" value="F:metal ion binding"/>
    <property type="evidence" value="ECO:0007669"/>
    <property type="project" value="UniProtKB-KW"/>
</dbReference>
<dbReference type="Pfam" id="PF02056">
    <property type="entry name" value="Glyco_hydro_4"/>
    <property type="match status" value="1"/>
</dbReference>
<keyword evidence="4 11" id="KW-0479">Metal-binding</keyword>
<dbReference type="GO" id="GO:0004553">
    <property type="term" value="F:hydrolase activity, hydrolyzing O-glycosyl compounds"/>
    <property type="evidence" value="ECO:0007669"/>
    <property type="project" value="InterPro"/>
</dbReference>
<dbReference type="SUPFAM" id="SSF56327">
    <property type="entry name" value="LDH C-terminal domain-like"/>
    <property type="match status" value="1"/>
</dbReference>
<proteinExistence type="inferred from homology"/>
<comment type="similarity">
    <text evidence="2 13">Belongs to the glycosyl hydrolase 4 family.</text>
</comment>
<organism evidence="15 16">
    <name type="scientific">[Clostridium] fimetarium</name>
    <dbReference type="NCBI Taxonomy" id="99656"/>
    <lineage>
        <taxon>Bacteria</taxon>
        <taxon>Bacillati</taxon>
        <taxon>Bacillota</taxon>
        <taxon>Clostridia</taxon>
        <taxon>Lachnospirales</taxon>
        <taxon>Lachnospiraceae</taxon>
    </lineage>
</organism>
<gene>
    <name evidence="15" type="ORF">SAMN05421659_1161</name>
</gene>
<comment type="subunit">
    <text evidence="3">Homotetramer.</text>
</comment>
<feature type="domain" description="Glycosyl hydrolase family 4 C-terminal" evidence="14">
    <location>
        <begin position="203"/>
        <end position="428"/>
    </location>
</feature>
<keyword evidence="5 13" id="KW-0378">Hydrolase</keyword>
<evidence type="ECO:0000256" key="5">
    <source>
        <dbReference type="ARBA" id="ARBA00022801"/>
    </source>
</evidence>
<evidence type="ECO:0000256" key="4">
    <source>
        <dbReference type="ARBA" id="ARBA00022723"/>
    </source>
</evidence>
<feature type="binding site" evidence="10">
    <location>
        <position position="150"/>
    </location>
    <ligand>
        <name>substrate</name>
    </ligand>
</feature>
<dbReference type="PANTHER" id="PTHR32092:SF2">
    <property type="entry name" value="ALPHA-GALACTURONIDASE"/>
    <property type="match status" value="1"/>
</dbReference>
<comment type="cofactor">
    <cofactor evidence="1">
        <name>Mn(2+)</name>
        <dbReference type="ChEBI" id="CHEBI:29035"/>
    </cofactor>
</comment>
<dbReference type="PRINTS" id="PR00732">
    <property type="entry name" value="GLHYDRLASE4"/>
</dbReference>
<keyword evidence="11" id="KW-0170">Cobalt</keyword>
<feature type="binding site" evidence="11">
    <location>
        <position position="172"/>
    </location>
    <ligand>
        <name>Mn(2+)</name>
        <dbReference type="ChEBI" id="CHEBI:29035"/>
    </ligand>
</feature>
<dbReference type="Pfam" id="PF11975">
    <property type="entry name" value="Glyco_hydro_4C"/>
    <property type="match status" value="1"/>
</dbReference>
<sequence length="464" mass="53009">MKNIKIAYLGGGSKQWARVFMTDLAVSEDLEGEIALYDIDIESAVCNQKIGANINLSPNTKSHWDYTMCENIEDALKNATFVVISILPGTFNEMRSDVHAPEKYETYQSVGDTAGPGGVLRSMRTVPIYEFFAQKIKECCPKTWVINFTNPMSICTKALYDVFPEIKAFGCCHEVFHTQDFLCDILKEETGIDAKRSELYTDVIGINHFTWITSAKYKNIEIMDYMDDYINKFYEIGHYEHGPADAYKTDSFAYANRVKMDMYKRYGVLPAAGDRHLAEFMNSSWYLDSPKQVADWKFALTTVDFRVKQQHERIEESIEMAEGTKPVEVKKSDEEAVDIMRALLGFSTKICNVNLPNVGQMPGYPLGAIVETNAVFSNDSVNPITAKPLPIAPTNLIMRCLYNIENLYEGIKERDLDKIFASFVNQPLCSKLTLTQANELFKEMVMNTREYLDEYYELDEYFDK</sequence>